<reference evidence="2" key="1">
    <citation type="submission" date="2018-01" db="EMBL/GenBank/DDBJ databases">
        <authorList>
            <person name="Kerou L M."/>
        </authorList>
    </citation>
    <scope>NUCLEOTIDE SEQUENCE [LARGE SCALE GENOMIC DNA]</scope>
    <source>
        <strain evidence="2">SCU2</strain>
    </source>
</reference>
<dbReference type="KEGG" id="ncv:NCAV_0537"/>
<dbReference type="EMBL" id="LT981265">
    <property type="protein sequence ID" value="SPC33730.1"/>
    <property type="molecule type" value="Genomic_DNA"/>
</dbReference>
<keyword evidence="2" id="KW-1185">Reference proteome</keyword>
<dbReference type="AlphaFoldDB" id="A0A2K5AQ14"/>
<evidence type="ECO:0008006" key="3">
    <source>
        <dbReference type="Google" id="ProtNLM"/>
    </source>
</evidence>
<sequence>MSHSSNHASDKDTSSSEHYDPAEQIIMVKKLLDMKRRMLEQRQKSDREILLEHLTDRGEEVLEAAEHQYPREMAFIIPKFASLIKSGEVKGMITGADLLAILRSVGLNVRLDSRIVIEKDGRFISLAEKFKKSDDE</sequence>
<dbReference type="Proteomes" id="UP000236248">
    <property type="component" value="Chromosome NCAV"/>
</dbReference>
<protein>
    <recommendedName>
        <fullName evidence="3">Double-stranded DNA-binding protein</fullName>
    </recommendedName>
</protein>
<organism evidence="1 2">
    <name type="scientific">Candidatus Nitrosocaldus cavascurensis</name>
    <dbReference type="NCBI Taxonomy" id="2058097"/>
    <lineage>
        <taxon>Archaea</taxon>
        <taxon>Nitrososphaerota</taxon>
        <taxon>Nitrososphaeria</taxon>
        <taxon>Candidatus Nitrosocaldales</taxon>
        <taxon>Candidatus Nitrosocaldaceae</taxon>
        <taxon>Candidatus Nitrosocaldus</taxon>
    </lineage>
</organism>
<gene>
    <name evidence="1" type="ORF">NCAV_0537</name>
</gene>
<accession>A0A2K5AQ14</accession>
<proteinExistence type="predicted"/>
<evidence type="ECO:0000313" key="2">
    <source>
        <dbReference type="Proteomes" id="UP000236248"/>
    </source>
</evidence>
<dbReference type="GeneID" id="41594628"/>
<evidence type="ECO:0000313" key="1">
    <source>
        <dbReference type="EMBL" id="SPC33730.1"/>
    </source>
</evidence>
<name>A0A2K5AQ14_9ARCH</name>
<dbReference type="RefSeq" id="WP_103287462.1">
    <property type="nucleotide sequence ID" value="NZ_LT981265.1"/>
</dbReference>